<protein>
    <submittedName>
        <fullName evidence="1">Uncharacterized protein</fullName>
    </submittedName>
</protein>
<proteinExistence type="predicted"/>
<dbReference type="EMBL" id="CALNXI010000204">
    <property type="protein sequence ID" value="CAH3022068.1"/>
    <property type="molecule type" value="Genomic_DNA"/>
</dbReference>
<comment type="caution">
    <text evidence="1">The sequence shown here is derived from an EMBL/GenBank/DDBJ whole genome shotgun (WGS) entry which is preliminary data.</text>
</comment>
<sequence>MVVLTIFAPSNDHTEHLIEKPTYIRLLSCSLYNSSTKIWKIAIRTFHFTFVWKNNVVFEKKLETRVNAVKKILKNLMCGSIQICKNFVESAEIWDKNIHKTLEFFSNLFHLLRFNEKKTENLWKRKLSKFSIRGHAYEKLDHIAPLQHLFLDVDLGDKHLHSLTISVRDGNGDLFHFNGFPLEFELKTN</sequence>
<organism evidence="1 2">
    <name type="scientific">Porites evermanni</name>
    <dbReference type="NCBI Taxonomy" id="104178"/>
    <lineage>
        <taxon>Eukaryota</taxon>
        <taxon>Metazoa</taxon>
        <taxon>Cnidaria</taxon>
        <taxon>Anthozoa</taxon>
        <taxon>Hexacorallia</taxon>
        <taxon>Scleractinia</taxon>
        <taxon>Fungiina</taxon>
        <taxon>Poritidae</taxon>
        <taxon>Porites</taxon>
    </lineage>
</organism>
<gene>
    <name evidence="1" type="ORF">PEVE_00013965</name>
</gene>
<keyword evidence="2" id="KW-1185">Reference proteome</keyword>
<accession>A0ABN8M3C7</accession>
<dbReference type="Proteomes" id="UP001159427">
    <property type="component" value="Unassembled WGS sequence"/>
</dbReference>
<evidence type="ECO:0000313" key="1">
    <source>
        <dbReference type="EMBL" id="CAH3022068.1"/>
    </source>
</evidence>
<evidence type="ECO:0000313" key="2">
    <source>
        <dbReference type="Proteomes" id="UP001159427"/>
    </source>
</evidence>
<name>A0ABN8M3C7_9CNID</name>
<reference evidence="1 2" key="1">
    <citation type="submission" date="2022-05" db="EMBL/GenBank/DDBJ databases">
        <authorList>
            <consortium name="Genoscope - CEA"/>
            <person name="William W."/>
        </authorList>
    </citation>
    <scope>NUCLEOTIDE SEQUENCE [LARGE SCALE GENOMIC DNA]</scope>
</reference>